<comment type="similarity">
    <text evidence="2">Belongs to the GerABKC lipoprotein family.</text>
</comment>
<evidence type="ECO:0000256" key="2">
    <source>
        <dbReference type="ARBA" id="ARBA00007886"/>
    </source>
</evidence>
<evidence type="ECO:0000256" key="5">
    <source>
        <dbReference type="ARBA" id="ARBA00023136"/>
    </source>
</evidence>
<dbReference type="PANTHER" id="PTHR35789">
    <property type="entry name" value="SPORE GERMINATION PROTEIN B3"/>
    <property type="match status" value="1"/>
</dbReference>
<keyword evidence="7" id="KW-0449">Lipoprotein</keyword>
<evidence type="ECO:0000256" key="4">
    <source>
        <dbReference type="ARBA" id="ARBA00022729"/>
    </source>
</evidence>
<dbReference type="PANTHER" id="PTHR35789:SF1">
    <property type="entry name" value="SPORE GERMINATION PROTEIN B3"/>
    <property type="match status" value="1"/>
</dbReference>
<evidence type="ECO:0000313" key="10">
    <source>
        <dbReference type="EMBL" id="WIW71276.1"/>
    </source>
</evidence>
<dbReference type="InterPro" id="IPR038501">
    <property type="entry name" value="Spore_GerAC_C_sf"/>
</dbReference>
<keyword evidence="3" id="KW-0309">Germination</keyword>
<name>A0A9Y2AJL8_9FIRM</name>
<accession>A0A9Y2AJL8</accession>
<dbReference type="InterPro" id="IPR008844">
    <property type="entry name" value="Spore_GerAC-like"/>
</dbReference>
<reference evidence="10" key="1">
    <citation type="submission" date="2023-03" db="EMBL/GenBank/DDBJ databases">
        <title>Selenobaculum gbiensis gen. nov. sp. nov., a new bacterium isolated from the gut microbiota of IBD patient.</title>
        <authorList>
            <person name="Yeo S."/>
            <person name="Park H."/>
            <person name="Huh C.S."/>
        </authorList>
    </citation>
    <scope>NUCLEOTIDE SEQUENCE</scope>
    <source>
        <strain evidence="10">ICN-92133</strain>
    </source>
</reference>
<evidence type="ECO:0000256" key="6">
    <source>
        <dbReference type="ARBA" id="ARBA00023139"/>
    </source>
</evidence>
<dbReference type="Proteomes" id="UP001243623">
    <property type="component" value="Chromosome"/>
</dbReference>
<proteinExistence type="inferred from homology"/>
<evidence type="ECO:0000259" key="8">
    <source>
        <dbReference type="Pfam" id="PF05504"/>
    </source>
</evidence>
<dbReference type="GO" id="GO:0016020">
    <property type="term" value="C:membrane"/>
    <property type="evidence" value="ECO:0007669"/>
    <property type="project" value="UniProtKB-SubCell"/>
</dbReference>
<dbReference type="KEGG" id="sgbi:P3F81_02885"/>
<evidence type="ECO:0000313" key="11">
    <source>
        <dbReference type="Proteomes" id="UP001243623"/>
    </source>
</evidence>
<dbReference type="Gene3D" id="3.30.300.210">
    <property type="entry name" value="Nutrient germinant receptor protein C, domain 3"/>
    <property type="match status" value="1"/>
</dbReference>
<feature type="domain" description="Spore germination GerAC-like C-terminal" evidence="8">
    <location>
        <begin position="212"/>
        <end position="378"/>
    </location>
</feature>
<dbReference type="Pfam" id="PF25198">
    <property type="entry name" value="Spore_GerAC_N"/>
    <property type="match status" value="1"/>
</dbReference>
<keyword evidence="11" id="KW-1185">Reference proteome</keyword>
<organism evidence="10 11">
    <name type="scientific">Selenobaculum gibii</name>
    <dbReference type="NCBI Taxonomy" id="3054208"/>
    <lineage>
        <taxon>Bacteria</taxon>
        <taxon>Bacillati</taxon>
        <taxon>Bacillota</taxon>
        <taxon>Negativicutes</taxon>
        <taxon>Selenomonadales</taxon>
        <taxon>Selenomonadaceae</taxon>
        <taxon>Selenobaculum</taxon>
    </lineage>
</organism>
<dbReference type="RefSeq" id="WP_309320604.1">
    <property type="nucleotide sequence ID" value="NZ_CP120678.1"/>
</dbReference>
<evidence type="ECO:0000259" key="9">
    <source>
        <dbReference type="Pfam" id="PF25198"/>
    </source>
</evidence>
<keyword evidence="4" id="KW-0732">Signal</keyword>
<dbReference type="InterPro" id="IPR046953">
    <property type="entry name" value="Spore_GerAC-like_C"/>
</dbReference>
<keyword evidence="6" id="KW-0564">Palmitate</keyword>
<evidence type="ECO:0000256" key="1">
    <source>
        <dbReference type="ARBA" id="ARBA00004635"/>
    </source>
</evidence>
<evidence type="ECO:0000256" key="7">
    <source>
        <dbReference type="ARBA" id="ARBA00023288"/>
    </source>
</evidence>
<gene>
    <name evidence="10" type="ORF">P3F81_02885</name>
</gene>
<dbReference type="NCBIfam" id="TIGR02887">
    <property type="entry name" value="spore_ger_x_C"/>
    <property type="match status" value="1"/>
</dbReference>
<dbReference type="InterPro" id="IPR057336">
    <property type="entry name" value="GerAC_N"/>
</dbReference>
<keyword evidence="5" id="KW-0472">Membrane</keyword>
<dbReference type="AlphaFoldDB" id="A0A9Y2AJL8"/>
<dbReference type="GO" id="GO:0009847">
    <property type="term" value="P:spore germination"/>
    <property type="evidence" value="ECO:0007669"/>
    <property type="project" value="InterPro"/>
</dbReference>
<feature type="domain" description="Spore germination protein N-terminal" evidence="9">
    <location>
        <begin position="30"/>
        <end position="199"/>
    </location>
</feature>
<protein>
    <submittedName>
        <fullName evidence="10">Ger(X)C family spore germination protein</fullName>
    </submittedName>
</protein>
<comment type="subcellular location">
    <subcellularLocation>
        <location evidence="1">Membrane</location>
        <topology evidence="1">Lipid-anchor</topology>
    </subcellularLocation>
</comment>
<sequence length="381" mass="43600">MIEVSSIKRLFSILLIVIFCFLLSGCWNYNGLNEISIVAGVAIDRNIENNNYLLTIEIFDLSGKDGVSKAKIIETEGQTIYEAIRNAKKSLTKKLYFSDMQLLVISNQIASEEGIQYLLDWFIRNEKPRETFSIIISQEKTAKEILTASAVDHKVISEEVERILDLDNKVTASTKNIDMYKIVNELEKENSVFVLPAIHCVTNQDKKIVEVNGVAIFKADRLQGYLSPEETRYYLFAVDEIKGGILTFPLNEKKQDTISFEIFKNKTKKSYAYDGNRLKVYLDIKTTVSIGENGNDIDLSKKENIDKIKTVATMVFSDKLKTLIEKVDKDFACDAFEFGKMVKRKSLVSWSQLNEDWNEYPKNIEVEIRPEFEIINTGLIK</sequence>
<evidence type="ECO:0000256" key="3">
    <source>
        <dbReference type="ARBA" id="ARBA00022544"/>
    </source>
</evidence>
<dbReference type="Pfam" id="PF05504">
    <property type="entry name" value="Spore_GerAC"/>
    <property type="match status" value="1"/>
</dbReference>
<dbReference type="EMBL" id="CP120678">
    <property type="protein sequence ID" value="WIW71276.1"/>
    <property type="molecule type" value="Genomic_DNA"/>
</dbReference>